<dbReference type="InterPro" id="IPR009000">
    <property type="entry name" value="Transl_B-barrel_sf"/>
</dbReference>
<dbReference type="PRINTS" id="PR00315">
    <property type="entry name" value="ELONGATNFCT"/>
</dbReference>
<evidence type="ECO:0000256" key="8">
    <source>
        <dbReference type="ARBA" id="ARBA00022741"/>
    </source>
</evidence>
<feature type="compositionally biased region" description="Low complexity" evidence="14">
    <location>
        <begin position="71"/>
        <end position="80"/>
    </location>
</feature>
<keyword evidence="13 15" id="KW-0472">Membrane</keyword>
<dbReference type="Proteomes" id="UP001259832">
    <property type="component" value="Unassembled WGS sequence"/>
</dbReference>
<keyword evidence="6 15" id="KW-0812">Transmembrane</keyword>
<feature type="transmembrane region" description="Helical" evidence="15">
    <location>
        <begin position="2412"/>
        <end position="2434"/>
    </location>
</feature>
<dbReference type="SUPFAM" id="SSF52156">
    <property type="entry name" value="Initiation factor IF2/eIF5b, domain 3"/>
    <property type="match status" value="1"/>
</dbReference>
<dbReference type="InterPro" id="IPR003439">
    <property type="entry name" value="ABC_transporter-like_ATP-bd"/>
</dbReference>
<evidence type="ECO:0000259" key="18">
    <source>
        <dbReference type="PROSITE" id="PS51722"/>
    </source>
</evidence>
<evidence type="ECO:0000256" key="1">
    <source>
        <dbReference type="ARBA" id="ARBA00004141"/>
    </source>
</evidence>
<dbReference type="InterPro" id="IPR003593">
    <property type="entry name" value="AAA+_ATPase"/>
</dbReference>
<dbReference type="Gene3D" id="3.40.50.300">
    <property type="entry name" value="P-loop containing nucleotide triphosphate hydrolases"/>
    <property type="match status" value="3"/>
</dbReference>
<dbReference type="GO" id="GO:0016887">
    <property type="term" value="F:ATP hydrolysis activity"/>
    <property type="evidence" value="ECO:0007669"/>
    <property type="project" value="InterPro"/>
</dbReference>
<dbReference type="SUPFAM" id="SSF50447">
    <property type="entry name" value="Translation proteins"/>
    <property type="match status" value="2"/>
</dbReference>
<dbReference type="EMBL" id="JASMQC010000051">
    <property type="protein sequence ID" value="KAK1929205.1"/>
    <property type="molecule type" value="Genomic_DNA"/>
</dbReference>
<dbReference type="PROSITE" id="PS50893">
    <property type="entry name" value="ABC_TRANSPORTER_2"/>
    <property type="match status" value="2"/>
</dbReference>
<sequence>MASQWKLLRRSALLLSGVETAHAGLPLGLRGFSGLSAPKPRAHGQFKGNKRHPQKGAQQTEPPVKTESKSNHNSNNNSNNKHQRNRKRRGKKAEDQEPPVFTNKFQNLLSFAFEDVETPAVATSTEPKSVQPRGTSLDLLEGIEATREESPELTLAQLGLEDFNDDDDVTFTRRQPKHPRQKPKKTKLFSGENDPSTVLAALGIPSDGERDRVEGPPTGRKAMKMNTKRKKGTRNLLKNFQFENSIFDSEADLFGDIDWEERSDSEDRERRRSQRLQRKEAKRKPRQEIPAQEVEIPTSVSVKDLAERMSVKTRVVFRALKDLGENGLNEESVLTSDIAELVVDSQNMIPVLLPPDFVDLELTTPPADCSAFPVRPPVVSVMGHVDHGKTTLLDALRKSKVAASEAGGITQRIGAFSVDMGKKFGSHSKVTFIDTPGHAAFSNMRSRGSELTDLLVLVVAADDGVRPQTVEVARLALKNNVPLVVAVTKMDMHEHDKVEVTNRLGSELLEQGIVVESMGGETPMVCVSGKTGEGLDVLKETIALHAEMLDLRADAKVAGEAVVLEANVARGVGTQVDTIVKWGAIKQGSFVVCGLEYGKVRALVDQAGKRVKQMTPGNPVRVIGLKGLPEGGVALLSVPTEDRAKEVVAARQAMIDWDQMAKAEEEEAETQDNDGLPRRRRRFAGMRRKWEQVELRRREAVEEAKRVAALKPGDEGYIANVVPIIVKTDSVGVISAIDELIASLPSDEAAIKCIMSAVGPVTSSDLVMAEATGSTIYSFNVKHPASIDQEALQKEVTLRQHRVVYSLLDDIKELLQDNLKGVVVHEVIGSAEVIQSIPISTSGTRTTNIAGCKVTSGSLNMQVKYRVVRDGEIVVENVDMASMRHFQQKVSEVNKGQECGLQLAGTDDFQPGDILEAYTTKVFRFKKTTCPKLLKHQKVVPMGELDKPGGATRSRPTSQTFLGTQRTLLSKSWLLKKRHWVAMLLEICLPVVFILLITALKALSKDVKVPAGWSSTYSNTSFSLMTNRYLVQEPTLNGVLTYLGLRAASELHNTTGVLERDQKMCAYTVGFGGLVSSDTSSAFSVLPSCRNYVTPYKLAIAPDNDFTRQYFFQSVKKWYPRVVVNATLDVVLPSLEDSVVFFESDKALESYVKATNYGKSFDTPFIYAALVFDEYPEDSDIGTYQSIEYSVRMNATMGRRGASGAVPRTLGDPAFEAPFQRTIEQTYYTSYASRGFMALQTLVSRFVNCMPKWDKDKKTTGACTQPLSTANDNRFFHSVDGDALLNAGLQTAFDNKTVWQTLLSSTSREQLLVPLRQAPQPYFATTVAPFPIDNFLSAPFYDQVSSVFPLVFILAYLYAISRVLVVLIQEKETRSREYLKILGMSEGAIILSWYITYFIIFILSAILQAIASTAGLFPNSDPVLIFIFFLLFSLSVLSFGFFMSTLFSRSRTGSFAGMVLFFFMYFVSSGFSSTSSIGSKTGACLLPPVALAFGVQTLATAESTGVGISFASSGTVVNNFKFGSAVGMLFFDIFLYTIVGLYLERVIPREYGTVEKWYFPLQPNYWVRTLRARGTSKVNDVDNVVGNHSILDIDSPNVEVASEELRNQERTGEALVIRDVKREFVVPGGIKYAVRGVSLAMYKDQITCLLGHNGAGKTTLISMLTGMIAPSSGDASFRGLSLVHDMGDIRQSLGLCFQHDVLYSELTVEEHLLFYGRVKGYRGAALREEVNIKIKEVGLTEKRSVFAGSLSGGMKRKLSVAICLLGDSSLVFLDEPTSGMDPYSRRSTWEILLNNRANRVMVLTTHFMDEADILGDRIAIMAEGQLRCCGSSLFLKNRYGAGYNFTLVKSSDPAAPCKDAQLQSLITSRVPAAKVLSNVGAEIAFQLPLDSTAAFPQLFEELDEKMRELGVLSYGISVTTLEEVFIKVAEANDEDNQHTLNKGASPDSADAALPPGGPSIANLTGFAMFLVHLSALLLKRFRIAKRDRRVIIFSALLPVTLLAAGFIILKTSALTRSDVKVALSTDDFEAKTPSVPYFCETDDSKWCSKTMDSLFTGGKTSPFTNAEISSPPYAVYPTSVFGVKYTEAQLASSSNPHSNEFCLRMGDKIYQRGFGKTDQEMTKVTQTPVTGQYGGYLVHASGSEQLFGYHLFVNTTAAHGAVIFKALIDQALYRFMAGGSTNVTLKVNTYPLPMTAATQALFGSFLAFTACIFIVIAFAFFPASIVGFLVKEKQAEHNSKHQQLVSGVSLPAFWLANYLWDLLTYAVPFIAAIVLIQIFDIAAFTGNNCVSCTSETFSAVVLLFILFGLAICPFTYCLSYFFKEHASAQTYTIMANFLLGVVLMVVSFILDVISTSSKDANKVLKFFWRLSPLFNLGSALLNQCLSEIGAAMGLSSKTISPFKMDVMGWELLYLALDAIFFFTVAVGIDFLLSFPKIKATIFKDPVLNDAPYEEDEDVAREAERVRSGGADSDAVKLLGIRKIYKGNKVAVRNLSFGLPKGECFGYLGINGAGKTTTMKMMTGDILPTSGSGKLGGFDILSEQLEVRRLIGYCPQFDALFELMSVREHLELFARIKGVSRADLNNVVKSLMHQMNLDDFENKLAGTLSGGNKRKLSVAIALIGSPPIIFLDEPSTGMDPVSRRFMWNVIAAISTQRKESTIILTTHSMEECEALCTRVGIMVGGRLRCLGSVQHLKNRFGDGLMLELKLMGTPTHDIDARVASVFGGSASTTTFPRAELQAKCEALGNASWAEKIVMNHATGYALAAALERDGTMRLGMLCAWWAAEERFLALDGFLHESFAAGGNTGVKLLERQNDLCRYKLTGQVPRLASVFRRVEGSKQQLGIREYAVSQTTLEQIFNNFAGQQSEEKGVARGIGG</sequence>
<dbReference type="PANTHER" id="PTHR19229">
    <property type="entry name" value="ATP-BINDING CASSETTE TRANSPORTER SUBFAMILY A ABCA"/>
    <property type="match status" value="1"/>
</dbReference>
<keyword evidence="5" id="KW-0396">Initiation factor</keyword>
<feature type="compositionally biased region" description="Basic residues" evidence="14">
    <location>
        <begin position="174"/>
        <end position="187"/>
    </location>
</feature>
<feature type="domain" description="Tr-type G" evidence="18">
    <location>
        <begin position="374"/>
        <end position="552"/>
    </location>
</feature>
<dbReference type="GO" id="GO:0005524">
    <property type="term" value="F:ATP binding"/>
    <property type="evidence" value="ECO:0007669"/>
    <property type="project" value="UniProtKB-KW"/>
</dbReference>
<proteinExistence type="inferred from homology"/>
<evidence type="ECO:0000256" key="12">
    <source>
        <dbReference type="ARBA" id="ARBA00023134"/>
    </source>
</evidence>
<dbReference type="CDD" id="cd03263">
    <property type="entry name" value="ABC_subfamily_A"/>
    <property type="match status" value="2"/>
</dbReference>
<evidence type="ECO:0000256" key="9">
    <source>
        <dbReference type="ARBA" id="ARBA00022840"/>
    </source>
</evidence>
<evidence type="ECO:0000256" key="7">
    <source>
        <dbReference type="ARBA" id="ARBA00022737"/>
    </source>
</evidence>
<feature type="domain" description="ABC transporter" evidence="17">
    <location>
        <begin position="1615"/>
        <end position="1848"/>
    </location>
</feature>
<evidence type="ECO:0000256" key="3">
    <source>
        <dbReference type="ARBA" id="ARBA00008869"/>
    </source>
</evidence>
<protein>
    <submittedName>
        <fullName evidence="19">ABC transporter A family member 1</fullName>
    </submittedName>
</protein>
<dbReference type="SUPFAM" id="SSF52540">
    <property type="entry name" value="P-loop containing nucleoside triphosphate hydrolases"/>
    <property type="match status" value="3"/>
</dbReference>
<dbReference type="InterPro" id="IPR026082">
    <property type="entry name" value="ABCA"/>
</dbReference>
<feature type="transmembrane region" description="Helical" evidence="15">
    <location>
        <begin position="1960"/>
        <end position="1978"/>
    </location>
</feature>
<dbReference type="CDD" id="cd03692">
    <property type="entry name" value="mtIF2_IVc"/>
    <property type="match status" value="1"/>
</dbReference>
<keyword evidence="7" id="KW-0677">Repeat</keyword>
<dbReference type="InterPro" id="IPR027417">
    <property type="entry name" value="P-loop_NTPase"/>
</dbReference>
<feature type="transmembrane region" description="Helical" evidence="15">
    <location>
        <begin position="1489"/>
        <end position="1510"/>
    </location>
</feature>
<keyword evidence="8" id="KW-0547">Nucleotide-binding</keyword>
<feature type="transmembrane region" description="Helical" evidence="15">
    <location>
        <begin position="2266"/>
        <end position="2285"/>
    </location>
</feature>
<comment type="caution">
    <text evidence="19">The sequence shown here is derived from an EMBL/GenBank/DDBJ whole genome shotgun (WGS) entry which is preliminary data.</text>
</comment>
<feature type="region of interest" description="Disordered" evidence="14">
    <location>
        <begin position="262"/>
        <end position="292"/>
    </location>
</feature>
<dbReference type="FunFam" id="3.40.50.300:FF:000298">
    <property type="entry name" value="ATP-binding cassette sub-family A member 12"/>
    <property type="match status" value="1"/>
</dbReference>
<evidence type="ECO:0000256" key="14">
    <source>
        <dbReference type="SAM" id="MobiDB-lite"/>
    </source>
</evidence>
<feature type="transmembrane region" description="Helical" evidence="15">
    <location>
        <begin position="2333"/>
        <end position="2353"/>
    </location>
</feature>
<dbReference type="Pfam" id="PF00005">
    <property type="entry name" value="ABC_tran"/>
    <property type="match status" value="2"/>
</dbReference>
<comment type="similarity">
    <text evidence="2">Belongs to the TRAFAC class translation factor GTPase superfamily. Classic translation factor GTPase family. IF-2 subfamily.</text>
</comment>
<dbReference type="Gene3D" id="3.40.50.10050">
    <property type="entry name" value="Translation initiation factor IF- 2, domain 3"/>
    <property type="match status" value="1"/>
</dbReference>
<evidence type="ECO:0000259" key="17">
    <source>
        <dbReference type="PROSITE" id="PS50893"/>
    </source>
</evidence>
<keyword evidence="11 15" id="KW-1133">Transmembrane helix</keyword>
<dbReference type="GO" id="GO:0003924">
    <property type="term" value="F:GTPase activity"/>
    <property type="evidence" value="ECO:0007669"/>
    <property type="project" value="InterPro"/>
</dbReference>
<evidence type="ECO:0000256" key="4">
    <source>
        <dbReference type="ARBA" id="ARBA00022448"/>
    </source>
</evidence>
<dbReference type="GO" id="GO:0140359">
    <property type="term" value="F:ABC-type transporter activity"/>
    <property type="evidence" value="ECO:0007669"/>
    <property type="project" value="InterPro"/>
</dbReference>
<evidence type="ECO:0000256" key="6">
    <source>
        <dbReference type="ARBA" id="ARBA00022692"/>
    </source>
</evidence>
<dbReference type="PROSITE" id="PS51722">
    <property type="entry name" value="G_TR_2"/>
    <property type="match status" value="1"/>
</dbReference>
<dbReference type="PANTHER" id="PTHR19229:SF36">
    <property type="entry name" value="ATP-BINDING CASSETTE SUB-FAMILY A MEMBER 2"/>
    <property type="match status" value="1"/>
</dbReference>
<evidence type="ECO:0000256" key="15">
    <source>
        <dbReference type="SAM" id="Phobius"/>
    </source>
</evidence>
<feature type="transmembrane region" description="Helical" evidence="15">
    <location>
        <begin position="1347"/>
        <end position="1368"/>
    </location>
</feature>
<dbReference type="GO" id="GO:0005525">
    <property type="term" value="F:GTP binding"/>
    <property type="evidence" value="ECO:0007669"/>
    <property type="project" value="UniProtKB-KW"/>
</dbReference>
<feature type="transmembrane region" description="Helical" evidence="15">
    <location>
        <begin position="1522"/>
        <end position="1543"/>
    </location>
</feature>
<evidence type="ECO:0000256" key="16">
    <source>
        <dbReference type="SAM" id="SignalP"/>
    </source>
</evidence>
<dbReference type="InterPro" id="IPR017871">
    <property type="entry name" value="ABC_transporter-like_CS"/>
</dbReference>
<keyword evidence="10" id="KW-0648">Protein biosynthesis</keyword>
<feature type="compositionally biased region" description="Basic residues" evidence="14">
    <location>
        <begin position="81"/>
        <end position="91"/>
    </location>
</feature>
<dbReference type="FunFam" id="2.40.30.10:FF:000008">
    <property type="entry name" value="Translation initiation factor IF-2"/>
    <property type="match status" value="1"/>
</dbReference>
<dbReference type="InterPro" id="IPR005225">
    <property type="entry name" value="Small_GTP-bd"/>
</dbReference>
<dbReference type="GO" id="GO:0003743">
    <property type="term" value="F:translation initiation factor activity"/>
    <property type="evidence" value="ECO:0007669"/>
    <property type="project" value="UniProtKB-KW"/>
</dbReference>
<dbReference type="Pfam" id="PF22042">
    <property type="entry name" value="EF-G_D2"/>
    <property type="match status" value="1"/>
</dbReference>
<feature type="transmembrane region" description="Helical" evidence="15">
    <location>
        <begin position="1389"/>
        <end position="1411"/>
    </location>
</feature>
<evidence type="ECO:0000256" key="2">
    <source>
        <dbReference type="ARBA" id="ARBA00007733"/>
    </source>
</evidence>
<evidence type="ECO:0000256" key="11">
    <source>
        <dbReference type="ARBA" id="ARBA00022989"/>
    </source>
</evidence>
<dbReference type="InterPro" id="IPR013525">
    <property type="entry name" value="ABC2_TM"/>
</dbReference>
<dbReference type="CDD" id="cd01887">
    <property type="entry name" value="IF2_eIF5B"/>
    <property type="match status" value="1"/>
</dbReference>
<comment type="subcellular location">
    <subcellularLocation>
        <location evidence="1">Membrane</location>
        <topology evidence="1">Multi-pass membrane protein</topology>
    </subcellularLocation>
</comment>
<feature type="signal peptide" evidence="16">
    <location>
        <begin position="1"/>
        <end position="23"/>
    </location>
</feature>
<comment type="similarity">
    <text evidence="3">Belongs to the ABC transporter superfamily. ABCA family.</text>
</comment>
<evidence type="ECO:0000256" key="10">
    <source>
        <dbReference type="ARBA" id="ARBA00022917"/>
    </source>
</evidence>
<feature type="chain" id="PRO_5041935521" evidence="16">
    <location>
        <begin position="24"/>
        <end position="2879"/>
    </location>
</feature>
<dbReference type="InterPro" id="IPR053905">
    <property type="entry name" value="EF-G-like_DII"/>
</dbReference>
<dbReference type="Gene3D" id="2.40.30.10">
    <property type="entry name" value="Translation factors"/>
    <property type="match status" value="2"/>
</dbReference>
<dbReference type="CDD" id="cd06174">
    <property type="entry name" value="MFS"/>
    <property type="match status" value="1"/>
</dbReference>
<dbReference type="InterPro" id="IPR036925">
    <property type="entry name" value="TIF_IF2_dom3_sf"/>
</dbReference>
<feature type="compositionally biased region" description="Basic residues" evidence="14">
    <location>
        <begin position="40"/>
        <end position="54"/>
    </location>
</feature>
<reference evidence="19" key="1">
    <citation type="submission" date="2023-08" db="EMBL/GenBank/DDBJ databases">
        <title>Reference Genome Resource for the Citrus Pathogen Phytophthora citrophthora.</title>
        <authorList>
            <person name="Moller H."/>
            <person name="Coetzee B."/>
            <person name="Rose L.J."/>
            <person name="Van Niekerk J.M."/>
        </authorList>
    </citation>
    <scope>NUCLEOTIDE SEQUENCE</scope>
    <source>
        <strain evidence="19">STE-U-9442</strain>
    </source>
</reference>
<feature type="region of interest" description="Disordered" evidence="14">
    <location>
        <begin position="171"/>
        <end position="230"/>
    </location>
</feature>
<evidence type="ECO:0000313" key="19">
    <source>
        <dbReference type="EMBL" id="KAK1929205.1"/>
    </source>
</evidence>
<keyword evidence="12" id="KW-0342">GTP-binding</keyword>
<keyword evidence="9" id="KW-0067">ATP-binding</keyword>
<gene>
    <name evidence="19" type="ORF">P3T76_015333</name>
</gene>
<feature type="compositionally biased region" description="Basic residues" evidence="14">
    <location>
        <begin position="271"/>
        <end position="285"/>
    </location>
</feature>
<dbReference type="SMART" id="SM00382">
    <property type="entry name" value="AAA"/>
    <property type="match status" value="2"/>
</dbReference>
<dbReference type="FunFam" id="3.40.50.300:FF:000019">
    <property type="entry name" value="Translation initiation factor IF-2"/>
    <property type="match status" value="1"/>
</dbReference>
<evidence type="ECO:0000256" key="5">
    <source>
        <dbReference type="ARBA" id="ARBA00022540"/>
    </source>
</evidence>
<dbReference type="Pfam" id="PF12698">
    <property type="entry name" value="ABC2_membrane_3"/>
    <property type="match status" value="2"/>
</dbReference>
<feature type="transmembrane region" description="Helical" evidence="15">
    <location>
        <begin position="2201"/>
        <end position="2230"/>
    </location>
</feature>
<name>A0AAD9FZR1_9STRA</name>
<feature type="transmembrane region" description="Helical" evidence="15">
    <location>
        <begin position="1990"/>
        <end position="2009"/>
    </location>
</feature>
<accession>A0AAD9FZR1</accession>
<dbReference type="PROSITE" id="PS00211">
    <property type="entry name" value="ABC_TRANSPORTER_1"/>
    <property type="match status" value="2"/>
</dbReference>
<feature type="transmembrane region" description="Helical" evidence="15">
    <location>
        <begin position="2297"/>
        <end position="2321"/>
    </location>
</feature>
<organism evidence="19 20">
    <name type="scientific">Phytophthora citrophthora</name>
    <dbReference type="NCBI Taxonomy" id="4793"/>
    <lineage>
        <taxon>Eukaryota</taxon>
        <taxon>Sar</taxon>
        <taxon>Stramenopiles</taxon>
        <taxon>Oomycota</taxon>
        <taxon>Peronosporomycetes</taxon>
        <taxon>Peronosporales</taxon>
        <taxon>Peronosporaceae</taxon>
        <taxon>Phytophthora</taxon>
    </lineage>
</organism>
<dbReference type="NCBIfam" id="TIGR00231">
    <property type="entry name" value="small_GTP"/>
    <property type="match status" value="1"/>
</dbReference>
<feature type="region of interest" description="Disordered" evidence="14">
    <location>
        <begin position="36"/>
        <end position="101"/>
    </location>
</feature>
<dbReference type="FunFam" id="3.40.50.300:FF:000904">
    <property type="entry name" value="ABC transporter A family member 1"/>
    <property type="match status" value="1"/>
</dbReference>
<dbReference type="Pfam" id="PF00009">
    <property type="entry name" value="GTP_EFTU"/>
    <property type="match status" value="1"/>
</dbReference>
<dbReference type="GO" id="GO:0005319">
    <property type="term" value="F:lipid transporter activity"/>
    <property type="evidence" value="ECO:0007669"/>
    <property type="project" value="TreeGrafter"/>
</dbReference>
<feature type="transmembrane region" description="Helical" evidence="15">
    <location>
        <begin position="1455"/>
        <end position="1477"/>
    </location>
</feature>
<dbReference type="InterPro" id="IPR023115">
    <property type="entry name" value="TIF_IF2_dom3"/>
</dbReference>
<evidence type="ECO:0000313" key="20">
    <source>
        <dbReference type="Proteomes" id="UP001259832"/>
    </source>
</evidence>
<keyword evidence="4" id="KW-0813">Transport</keyword>
<dbReference type="FunFam" id="3.40.50.10050:FF:000001">
    <property type="entry name" value="Translation initiation factor IF-2"/>
    <property type="match status" value="1"/>
</dbReference>
<dbReference type="Pfam" id="PF11987">
    <property type="entry name" value="IF-2"/>
    <property type="match status" value="1"/>
</dbReference>
<feature type="compositionally biased region" description="Basic residues" evidence="14">
    <location>
        <begin position="221"/>
        <end position="230"/>
    </location>
</feature>
<feature type="domain" description="ABC transporter" evidence="17">
    <location>
        <begin position="2475"/>
        <end position="2708"/>
    </location>
</feature>
<dbReference type="GO" id="GO:0016020">
    <property type="term" value="C:membrane"/>
    <property type="evidence" value="ECO:0007669"/>
    <property type="project" value="UniProtKB-SubCell"/>
</dbReference>
<evidence type="ECO:0000256" key="13">
    <source>
        <dbReference type="ARBA" id="ARBA00023136"/>
    </source>
</evidence>
<keyword evidence="16" id="KW-0732">Signal</keyword>
<feature type="transmembrane region" description="Helical" evidence="15">
    <location>
        <begin position="1423"/>
        <end position="1443"/>
    </location>
</feature>
<keyword evidence="20" id="KW-1185">Reference proteome</keyword>
<dbReference type="InterPro" id="IPR000795">
    <property type="entry name" value="T_Tr_GTP-bd_dom"/>
</dbReference>